<dbReference type="SUPFAM" id="SSF51556">
    <property type="entry name" value="Metallo-dependent hydrolases"/>
    <property type="match status" value="1"/>
</dbReference>
<dbReference type="Pfam" id="PF04909">
    <property type="entry name" value="Amidohydro_2"/>
    <property type="match status" value="1"/>
</dbReference>
<dbReference type="GO" id="GO:0005737">
    <property type="term" value="C:cytoplasm"/>
    <property type="evidence" value="ECO:0007669"/>
    <property type="project" value="TreeGrafter"/>
</dbReference>
<dbReference type="GO" id="GO:0019748">
    <property type="term" value="P:secondary metabolic process"/>
    <property type="evidence" value="ECO:0007669"/>
    <property type="project" value="TreeGrafter"/>
</dbReference>
<organism evidence="5">
    <name type="scientific">freshwater metagenome</name>
    <dbReference type="NCBI Taxonomy" id="449393"/>
    <lineage>
        <taxon>unclassified sequences</taxon>
        <taxon>metagenomes</taxon>
        <taxon>ecological metagenomes</taxon>
    </lineage>
</organism>
<evidence type="ECO:0000259" key="2">
    <source>
        <dbReference type="Pfam" id="PF04909"/>
    </source>
</evidence>
<dbReference type="GO" id="GO:0016831">
    <property type="term" value="F:carboxy-lyase activity"/>
    <property type="evidence" value="ECO:0007669"/>
    <property type="project" value="InterPro"/>
</dbReference>
<dbReference type="EMBL" id="CAEZVV010000014">
    <property type="protein sequence ID" value="CAB4638562.1"/>
    <property type="molecule type" value="Genomic_DNA"/>
</dbReference>
<evidence type="ECO:0000313" key="3">
    <source>
        <dbReference type="EMBL" id="CAB4544879.1"/>
    </source>
</evidence>
<dbReference type="EMBL" id="CAEZSU010000033">
    <property type="protein sequence ID" value="CAB4544879.1"/>
    <property type="molecule type" value="Genomic_DNA"/>
</dbReference>
<reference evidence="5" key="1">
    <citation type="submission" date="2020-05" db="EMBL/GenBank/DDBJ databases">
        <authorList>
            <person name="Chiriac C."/>
            <person name="Salcher M."/>
            <person name="Ghai R."/>
            <person name="Kavagutti S V."/>
        </authorList>
    </citation>
    <scope>NUCLEOTIDE SEQUENCE</scope>
</reference>
<name>A0A6J6JNB4_9ZZZZ</name>
<dbReference type="PANTHER" id="PTHR21240:SF28">
    <property type="entry name" value="ISO-OROTATE DECARBOXYLASE (EUROFUNG)"/>
    <property type="match status" value="1"/>
</dbReference>
<keyword evidence="1" id="KW-0456">Lyase</keyword>
<sequence>MTITAPNPASADTKRVIPKIVSVDDHIIEPADVWTSRLPKKYLEVGPRLERLRVDNLKFDGMNYSFDIVGNNSPGGKFADFWCYEDLKVPMRRIITAVGFDVEERTMLPVTYEEMRKGCWDQTARLADMDANHTEASLCFPTFPRFCGQTFAEAKDKELALLCVQAYNDFMVEEWCGGAGKGRLIPLIIVPMWDPQLAAAEIYRNAARGVHAVCFSEVPHFLGLPTIHSGEWDPFFQACNDTQTVINMHIGSSSRMPATSPDAPAAVQATLSFNQGMSSLADWIFSGILPRFPNITLAYSEAQMGWIPYFLERAQNVWSEFRGWAFDPEIVSEPPEFYFRRQVYACFFRDNFGLKNLDDIGVDNVTFETDYPHSDSTWPHTEQFVREMAVDLDDETLYKVVRGNAIKMLHLDLD</sequence>
<dbReference type="InterPro" id="IPR032465">
    <property type="entry name" value="ACMSD"/>
</dbReference>
<dbReference type="Gene3D" id="3.20.20.140">
    <property type="entry name" value="Metal-dependent hydrolases"/>
    <property type="match status" value="1"/>
</dbReference>
<dbReference type="EMBL" id="CAEZTR010000072">
    <property type="protein sequence ID" value="CAB4581054.1"/>
    <property type="molecule type" value="Genomic_DNA"/>
</dbReference>
<evidence type="ECO:0000313" key="4">
    <source>
        <dbReference type="EMBL" id="CAB4581054.1"/>
    </source>
</evidence>
<accession>A0A6J6JNB4</accession>
<feature type="domain" description="Amidohydrolase-related" evidence="2">
    <location>
        <begin position="114"/>
        <end position="411"/>
    </location>
</feature>
<dbReference type="AlphaFoldDB" id="A0A6J6JNB4"/>
<evidence type="ECO:0000256" key="1">
    <source>
        <dbReference type="ARBA" id="ARBA00023239"/>
    </source>
</evidence>
<dbReference type="InterPro" id="IPR006680">
    <property type="entry name" value="Amidohydro-rel"/>
</dbReference>
<dbReference type="GO" id="GO:0016787">
    <property type="term" value="F:hydrolase activity"/>
    <property type="evidence" value="ECO:0007669"/>
    <property type="project" value="InterPro"/>
</dbReference>
<proteinExistence type="predicted"/>
<dbReference type="PANTHER" id="PTHR21240">
    <property type="entry name" value="2-AMINO-3-CARBOXYLMUCONATE-6-SEMIALDEHYDE DECARBOXYLASE"/>
    <property type="match status" value="1"/>
</dbReference>
<evidence type="ECO:0000313" key="5">
    <source>
        <dbReference type="EMBL" id="CAB4638562.1"/>
    </source>
</evidence>
<dbReference type="InterPro" id="IPR032466">
    <property type="entry name" value="Metal_Hydrolase"/>
</dbReference>
<gene>
    <name evidence="3" type="ORF">UFOPK1495_00437</name>
    <name evidence="4" type="ORF">UFOPK1711_01196</name>
    <name evidence="5" type="ORF">UFOPK2143_00416</name>
</gene>
<protein>
    <submittedName>
        <fullName evidence="5">Unannotated protein</fullName>
    </submittedName>
</protein>